<organism evidence="1 2">
    <name type="scientific">Echinicola arenosa</name>
    <dbReference type="NCBI Taxonomy" id="2774144"/>
    <lineage>
        <taxon>Bacteria</taxon>
        <taxon>Pseudomonadati</taxon>
        <taxon>Bacteroidota</taxon>
        <taxon>Cytophagia</taxon>
        <taxon>Cytophagales</taxon>
        <taxon>Cyclobacteriaceae</taxon>
        <taxon>Echinicola</taxon>
    </lineage>
</organism>
<protein>
    <submittedName>
        <fullName evidence="1">Glycosyltransferase family 2 protein</fullName>
    </submittedName>
</protein>
<dbReference type="CDD" id="cd00761">
    <property type="entry name" value="Glyco_tranf_GTA_type"/>
    <property type="match status" value="1"/>
</dbReference>
<comment type="caution">
    <text evidence="1">The sequence shown here is derived from an EMBL/GenBank/DDBJ whole genome shotgun (WGS) entry which is preliminary data.</text>
</comment>
<accession>A0ABR9AT38</accession>
<dbReference type="Proteomes" id="UP000647133">
    <property type="component" value="Unassembled WGS sequence"/>
</dbReference>
<gene>
    <name evidence="1" type="ORF">IFO69_18630</name>
</gene>
<name>A0ABR9AT38_9BACT</name>
<proteinExistence type="predicted"/>
<dbReference type="SUPFAM" id="SSF53448">
    <property type="entry name" value="Nucleotide-diphospho-sugar transferases"/>
    <property type="match status" value="1"/>
</dbReference>
<evidence type="ECO:0000313" key="1">
    <source>
        <dbReference type="EMBL" id="MBD8490774.1"/>
    </source>
</evidence>
<dbReference type="EMBL" id="JACYTQ010000008">
    <property type="protein sequence ID" value="MBD8490774.1"/>
    <property type="molecule type" value="Genomic_DNA"/>
</dbReference>
<reference evidence="1 2" key="1">
    <citation type="submission" date="2020-09" db="EMBL/GenBank/DDBJ databases">
        <title>Echinicola sp. CAU 1574 isolated from sand of Sido Beach.</title>
        <authorList>
            <person name="Kim W."/>
        </authorList>
    </citation>
    <scope>NUCLEOTIDE SEQUENCE [LARGE SCALE GENOMIC DNA]</scope>
    <source>
        <strain evidence="1 2">CAU 1574</strain>
    </source>
</reference>
<dbReference type="RefSeq" id="WP_192011650.1">
    <property type="nucleotide sequence ID" value="NZ_JACYTQ010000008.1"/>
</dbReference>
<keyword evidence="2" id="KW-1185">Reference proteome</keyword>
<dbReference type="Gene3D" id="3.90.550.10">
    <property type="entry name" value="Spore Coat Polysaccharide Biosynthesis Protein SpsA, Chain A"/>
    <property type="match status" value="1"/>
</dbReference>
<evidence type="ECO:0000313" key="2">
    <source>
        <dbReference type="Proteomes" id="UP000647133"/>
    </source>
</evidence>
<sequence>MEKFVAQYEQFKPDVLKKILFVFVDDCSPVAVKITSQKLNYTVARIKDDIKWNQGGARNLGVLLAKSSKLILTDLDHTFPEETLDYLLKQPIPKVIFNFNRLKDGHKHTIHPNTFFCSKSIFYKSLGVDEEFCGNYGYEDIYFMELQKSLKTKVKTIKRHPVWVREHKEHQEESHHTLIRDVEVNQKLLEKKMKYLKTKNPLKGHSRLSLNFTWEIIEENLLKQNT</sequence>
<dbReference type="InterPro" id="IPR029044">
    <property type="entry name" value="Nucleotide-diphossugar_trans"/>
</dbReference>